<reference evidence="3" key="1">
    <citation type="submission" date="2018-11" db="EMBL/GenBank/DDBJ databases">
        <title>Chitinophaga lutea sp.nov., isolate from arsenic contaminated soil.</title>
        <authorList>
            <person name="Zong Y."/>
        </authorList>
    </citation>
    <scope>NUCLEOTIDE SEQUENCE [LARGE SCALE GENOMIC DNA]</scope>
    <source>
        <strain evidence="3">YLT18</strain>
    </source>
</reference>
<dbReference type="InterPro" id="IPR014914">
    <property type="entry name" value="RES_dom"/>
</dbReference>
<evidence type="ECO:0000313" key="2">
    <source>
        <dbReference type="EMBL" id="RPD42969.1"/>
    </source>
</evidence>
<proteinExistence type="predicted"/>
<evidence type="ECO:0000313" key="3">
    <source>
        <dbReference type="Proteomes" id="UP000279089"/>
    </source>
</evidence>
<protein>
    <submittedName>
        <fullName evidence="2">RES domain-containing protein</fullName>
    </submittedName>
</protein>
<dbReference type="EMBL" id="RMBX01000001">
    <property type="protein sequence ID" value="RPD42969.1"/>
    <property type="molecule type" value="Genomic_DNA"/>
</dbReference>
<evidence type="ECO:0000259" key="1">
    <source>
        <dbReference type="Pfam" id="PF08808"/>
    </source>
</evidence>
<dbReference type="RefSeq" id="WP_120514242.1">
    <property type="nucleotide sequence ID" value="NZ_QXZY01000001.1"/>
</dbReference>
<organism evidence="2 3">
    <name type="scientific">Chitinophaga barathri</name>
    <dbReference type="NCBI Taxonomy" id="1647451"/>
    <lineage>
        <taxon>Bacteria</taxon>
        <taxon>Pseudomonadati</taxon>
        <taxon>Bacteroidota</taxon>
        <taxon>Chitinophagia</taxon>
        <taxon>Chitinophagales</taxon>
        <taxon>Chitinophagaceae</taxon>
        <taxon>Chitinophaga</taxon>
    </lineage>
</organism>
<feature type="domain" description="RES" evidence="1">
    <location>
        <begin position="27"/>
        <end position="135"/>
    </location>
</feature>
<name>A0A3N4MTU7_9BACT</name>
<dbReference type="Pfam" id="PF08808">
    <property type="entry name" value="RES"/>
    <property type="match status" value="1"/>
</dbReference>
<sequence>MKLFRLVHENVTPLLEKNPVYGCSLHTGRPFFYGFEGIAGAILESSIYFSLYEVPPTIVSVEYDLPDESLHTIKDNSPDLYGNYARGNDRLGAWVADFLHNNVALVAAFPSKHWARQRNYIINPKHDLFQQVKISDIRSVYY</sequence>
<dbReference type="OrthoDB" id="9789501at2"/>
<keyword evidence="3" id="KW-1185">Reference proteome</keyword>
<gene>
    <name evidence="2" type="ORF">EG028_01370</name>
</gene>
<accession>A0A3N4MTU7</accession>
<comment type="caution">
    <text evidence="2">The sequence shown here is derived from an EMBL/GenBank/DDBJ whole genome shotgun (WGS) entry which is preliminary data.</text>
</comment>
<dbReference type="AlphaFoldDB" id="A0A3N4MTU7"/>
<dbReference type="Proteomes" id="UP000279089">
    <property type="component" value="Unassembled WGS sequence"/>
</dbReference>